<name>A0AAV4XVG8_CAEEX</name>
<dbReference type="EMBL" id="BPLR01000850">
    <property type="protein sequence ID" value="GIY97890.1"/>
    <property type="molecule type" value="Genomic_DNA"/>
</dbReference>
<evidence type="ECO:0000313" key="2">
    <source>
        <dbReference type="Proteomes" id="UP001054945"/>
    </source>
</evidence>
<accession>A0AAV4XVG8</accession>
<sequence>MGRKKAPRDESYRSSEKSYDEDLFNKFNACRRGT</sequence>
<reference evidence="1 2" key="1">
    <citation type="submission" date="2021-06" db="EMBL/GenBank/DDBJ databases">
        <title>Caerostris extrusa draft genome.</title>
        <authorList>
            <person name="Kono N."/>
            <person name="Arakawa K."/>
        </authorList>
    </citation>
    <scope>NUCLEOTIDE SEQUENCE [LARGE SCALE GENOMIC DNA]</scope>
</reference>
<evidence type="ECO:0000313" key="1">
    <source>
        <dbReference type="EMBL" id="GIY97890.1"/>
    </source>
</evidence>
<keyword evidence="2" id="KW-1185">Reference proteome</keyword>
<organism evidence="1 2">
    <name type="scientific">Caerostris extrusa</name>
    <name type="common">Bark spider</name>
    <name type="synonym">Caerostris bankana</name>
    <dbReference type="NCBI Taxonomy" id="172846"/>
    <lineage>
        <taxon>Eukaryota</taxon>
        <taxon>Metazoa</taxon>
        <taxon>Ecdysozoa</taxon>
        <taxon>Arthropoda</taxon>
        <taxon>Chelicerata</taxon>
        <taxon>Arachnida</taxon>
        <taxon>Araneae</taxon>
        <taxon>Araneomorphae</taxon>
        <taxon>Entelegynae</taxon>
        <taxon>Araneoidea</taxon>
        <taxon>Araneidae</taxon>
        <taxon>Caerostris</taxon>
    </lineage>
</organism>
<gene>
    <name evidence="1" type="ORF">CEXT_145541</name>
</gene>
<dbReference type="Proteomes" id="UP001054945">
    <property type="component" value="Unassembled WGS sequence"/>
</dbReference>
<protein>
    <submittedName>
        <fullName evidence="1">Uncharacterized protein</fullName>
    </submittedName>
</protein>
<feature type="non-terminal residue" evidence="1">
    <location>
        <position position="34"/>
    </location>
</feature>
<comment type="caution">
    <text evidence="1">The sequence shown here is derived from an EMBL/GenBank/DDBJ whole genome shotgun (WGS) entry which is preliminary data.</text>
</comment>
<dbReference type="AlphaFoldDB" id="A0AAV4XVG8"/>
<proteinExistence type="predicted"/>